<protein>
    <submittedName>
        <fullName evidence="2">Uncharacterized protein</fullName>
    </submittedName>
</protein>
<proteinExistence type="predicted"/>
<dbReference type="VEuPathDB" id="VectorBase:AFUN2_006212"/>
<sequence>MDSKSSLLKDNSIAKPSSEDTPASPNSSLESFSSTIECTPEPHKTRPQTALQCLDHTIGVIWHCFDVFRQQFFTISPESVKWAVDFLRASPYGPNDELHFVIAYLHCVQALVQLVFRKSRNLKEAMIGVRENVSEALGEESLETNQEEVPQNLIEELLQLYELLARYKESIQHHQQDTIELNQLQEIEQLLQELNDSFEARSSNEELPEDWLRVSRM</sequence>
<organism evidence="2">
    <name type="scientific">Anopheles funestus</name>
    <name type="common">African malaria mosquito</name>
    <dbReference type="NCBI Taxonomy" id="62324"/>
    <lineage>
        <taxon>Eukaryota</taxon>
        <taxon>Metazoa</taxon>
        <taxon>Ecdysozoa</taxon>
        <taxon>Arthropoda</taxon>
        <taxon>Hexapoda</taxon>
        <taxon>Insecta</taxon>
        <taxon>Pterygota</taxon>
        <taxon>Neoptera</taxon>
        <taxon>Endopterygota</taxon>
        <taxon>Diptera</taxon>
        <taxon>Nematocera</taxon>
        <taxon>Culicoidea</taxon>
        <taxon>Culicidae</taxon>
        <taxon>Anophelinae</taxon>
        <taxon>Anopheles</taxon>
    </lineage>
</organism>
<dbReference type="AlphaFoldDB" id="A0A182R3L2"/>
<name>A0A182R3L2_ANOFN</name>
<reference evidence="2" key="1">
    <citation type="submission" date="2020-05" db="UniProtKB">
        <authorList>
            <consortium name="EnsemblMetazoa"/>
        </authorList>
    </citation>
    <scope>IDENTIFICATION</scope>
    <source>
        <strain evidence="2">FUMOZ</strain>
    </source>
</reference>
<dbReference type="VEuPathDB" id="VectorBase:AFUN000753"/>
<dbReference type="EnsemblMetazoa" id="AFUN000753-RA">
    <property type="protein sequence ID" value="AFUN000753-PA"/>
    <property type="gene ID" value="AFUN000753"/>
</dbReference>
<feature type="region of interest" description="Disordered" evidence="1">
    <location>
        <begin position="1"/>
        <end position="43"/>
    </location>
</feature>
<accession>A0A182R3L2</accession>
<evidence type="ECO:0000256" key="1">
    <source>
        <dbReference type="SAM" id="MobiDB-lite"/>
    </source>
</evidence>
<evidence type="ECO:0000313" key="2">
    <source>
        <dbReference type="EnsemblMetazoa" id="AFUN000753-PA"/>
    </source>
</evidence>
<feature type="compositionally biased region" description="Polar residues" evidence="1">
    <location>
        <begin position="19"/>
        <end position="37"/>
    </location>
</feature>